<keyword evidence="1" id="KW-0472">Membrane</keyword>
<sequence length="111" mass="13249">MLVVRRRTGDRKTGWGVYSMRLGQLLLCVMWQRWQCNMQFGTVMCSTLYCTGIVLFSTENKHCTEWSTGNNNPIVNPPLCFSVSYSSFFFFFLYFFLFFIFLFLLLFFLLY</sequence>
<dbReference type="AlphaFoldDB" id="A0A3N4LRL1"/>
<protein>
    <submittedName>
        <fullName evidence="2">Uncharacterized protein</fullName>
    </submittedName>
</protein>
<dbReference type="EMBL" id="ML121537">
    <property type="protein sequence ID" value="RPB25544.1"/>
    <property type="molecule type" value="Genomic_DNA"/>
</dbReference>
<evidence type="ECO:0000313" key="2">
    <source>
        <dbReference type="EMBL" id="RPB25544.1"/>
    </source>
</evidence>
<evidence type="ECO:0000313" key="3">
    <source>
        <dbReference type="Proteomes" id="UP000267821"/>
    </source>
</evidence>
<name>A0A3N4LRL1_9PEZI</name>
<proteinExistence type="predicted"/>
<reference evidence="2 3" key="1">
    <citation type="journal article" date="2018" name="Nat. Ecol. Evol.">
        <title>Pezizomycetes genomes reveal the molecular basis of ectomycorrhizal truffle lifestyle.</title>
        <authorList>
            <person name="Murat C."/>
            <person name="Payen T."/>
            <person name="Noel B."/>
            <person name="Kuo A."/>
            <person name="Morin E."/>
            <person name="Chen J."/>
            <person name="Kohler A."/>
            <person name="Krizsan K."/>
            <person name="Balestrini R."/>
            <person name="Da Silva C."/>
            <person name="Montanini B."/>
            <person name="Hainaut M."/>
            <person name="Levati E."/>
            <person name="Barry K.W."/>
            <person name="Belfiori B."/>
            <person name="Cichocki N."/>
            <person name="Clum A."/>
            <person name="Dockter R.B."/>
            <person name="Fauchery L."/>
            <person name="Guy J."/>
            <person name="Iotti M."/>
            <person name="Le Tacon F."/>
            <person name="Lindquist E.A."/>
            <person name="Lipzen A."/>
            <person name="Malagnac F."/>
            <person name="Mello A."/>
            <person name="Molinier V."/>
            <person name="Miyauchi S."/>
            <person name="Poulain J."/>
            <person name="Riccioni C."/>
            <person name="Rubini A."/>
            <person name="Sitrit Y."/>
            <person name="Splivallo R."/>
            <person name="Traeger S."/>
            <person name="Wang M."/>
            <person name="Zifcakova L."/>
            <person name="Wipf D."/>
            <person name="Zambonelli A."/>
            <person name="Paolocci F."/>
            <person name="Nowrousian M."/>
            <person name="Ottonello S."/>
            <person name="Baldrian P."/>
            <person name="Spatafora J.W."/>
            <person name="Henrissat B."/>
            <person name="Nagy L.G."/>
            <person name="Aury J.M."/>
            <person name="Wincker P."/>
            <person name="Grigoriev I.V."/>
            <person name="Bonfante P."/>
            <person name="Martin F.M."/>
        </authorList>
    </citation>
    <scope>NUCLEOTIDE SEQUENCE [LARGE SCALE GENOMIC DNA]</scope>
    <source>
        <strain evidence="2 3">ATCC MYA-4762</strain>
    </source>
</reference>
<evidence type="ECO:0000256" key="1">
    <source>
        <dbReference type="SAM" id="Phobius"/>
    </source>
</evidence>
<keyword evidence="3" id="KW-1185">Reference proteome</keyword>
<keyword evidence="1" id="KW-1133">Transmembrane helix</keyword>
<dbReference type="InParanoid" id="A0A3N4LRL1"/>
<organism evidence="2 3">
    <name type="scientific">Terfezia boudieri ATCC MYA-4762</name>
    <dbReference type="NCBI Taxonomy" id="1051890"/>
    <lineage>
        <taxon>Eukaryota</taxon>
        <taxon>Fungi</taxon>
        <taxon>Dikarya</taxon>
        <taxon>Ascomycota</taxon>
        <taxon>Pezizomycotina</taxon>
        <taxon>Pezizomycetes</taxon>
        <taxon>Pezizales</taxon>
        <taxon>Pezizaceae</taxon>
        <taxon>Terfezia</taxon>
    </lineage>
</organism>
<accession>A0A3N4LRL1</accession>
<feature type="transmembrane region" description="Helical" evidence="1">
    <location>
        <begin position="88"/>
        <end position="110"/>
    </location>
</feature>
<keyword evidence="1" id="KW-0812">Transmembrane</keyword>
<dbReference type="Proteomes" id="UP000267821">
    <property type="component" value="Unassembled WGS sequence"/>
</dbReference>
<gene>
    <name evidence="2" type="ORF">L211DRAFT_87961</name>
</gene>